<name>A0A093SQU1_9GAMM</name>
<dbReference type="Gene3D" id="1.10.287.1480">
    <property type="match status" value="1"/>
</dbReference>
<proteinExistence type="inferred from homology"/>
<dbReference type="FunFam" id="1.10.287.1480:FF:000001">
    <property type="entry name" value="30S ribosomal protein S14"/>
    <property type="match status" value="1"/>
</dbReference>
<keyword evidence="4 7" id="KW-0687">Ribonucleoprotein</keyword>
<dbReference type="HAMAP" id="MF_00537">
    <property type="entry name" value="Ribosomal_uS14_1"/>
    <property type="match status" value="1"/>
</dbReference>
<evidence type="ECO:0000256" key="6">
    <source>
        <dbReference type="ARBA" id="ARBA00047110"/>
    </source>
</evidence>
<evidence type="ECO:0000256" key="3">
    <source>
        <dbReference type="ARBA" id="ARBA00022980"/>
    </source>
</evidence>
<dbReference type="PANTHER" id="PTHR19836:SF19">
    <property type="entry name" value="SMALL RIBOSOMAL SUBUNIT PROTEIN US14M"/>
    <property type="match status" value="1"/>
</dbReference>
<dbReference type="GO" id="GO:0003735">
    <property type="term" value="F:structural constituent of ribosome"/>
    <property type="evidence" value="ECO:0007669"/>
    <property type="project" value="InterPro"/>
</dbReference>
<evidence type="ECO:0000256" key="1">
    <source>
        <dbReference type="ARBA" id="ARBA00003686"/>
    </source>
</evidence>
<keyword evidence="3 7" id="KW-0689">Ribosomal protein</keyword>
<reference evidence="10 11" key="1">
    <citation type="submission" date="2014-08" db="EMBL/GenBank/DDBJ databases">
        <title>Genome sequences of NCPPB Pectobacterium isolates.</title>
        <authorList>
            <person name="Glover R.H."/>
            <person name="Sapp M."/>
            <person name="Elphinstone J."/>
        </authorList>
    </citation>
    <scope>NUCLEOTIDE SEQUENCE [LARGE SCALE GENOMIC DNA]</scope>
    <source>
        <strain evidence="9 10">NCPPB 2793</strain>
        <strain evidence="8 11">NCPPB 2795</strain>
    </source>
</reference>
<dbReference type="InterPro" id="IPR001209">
    <property type="entry name" value="Ribosomal_uS14"/>
</dbReference>
<dbReference type="GO" id="GO:0019843">
    <property type="term" value="F:rRNA binding"/>
    <property type="evidence" value="ECO:0007669"/>
    <property type="project" value="UniProtKB-UniRule"/>
</dbReference>
<comment type="subunit">
    <text evidence="6 7">Part of the 30S ribosomal subunit. Contacts proteins S3 and S10.</text>
</comment>
<dbReference type="PANTHER" id="PTHR19836">
    <property type="entry name" value="30S RIBOSOMAL PROTEIN S14"/>
    <property type="match status" value="1"/>
</dbReference>
<keyword evidence="7" id="KW-0699">rRNA-binding</keyword>
<dbReference type="AlphaFoldDB" id="A0A093SQU1"/>
<keyword evidence="7" id="KW-0694">RNA-binding</keyword>
<evidence type="ECO:0000313" key="11">
    <source>
        <dbReference type="Proteomes" id="UP000032874"/>
    </source>
</evidence>
<dbReference type="InterPro" id="IPR023036">
    <property type="entry name" value="Ribosomal_uS14_bac/plastid"/>
</dbReference>
<dbReference type="Proteomes" id="UP000032874">
    <property type="component" value="Unassembled WGS sequence"/>
</dbReference>
<evidence type="ECO:0000256" key="7">
    <source>
        <dbReference type="HAMAP-Rule" id="MF_00537"/>
    </source>
</evidence>
<evidence type="ECO:0000313" key="8">
    <source>
        <dbReference type="EMBL" id="KFW99036.1"/>
    </source>
</evidence>
<dbReference type="GO" id="GO:0015935">
    <property type="term" value="C:small ribosomal subunit"/>
    <property type="evidence" value="ECO:0007669"/>
    <property type="project" value="TreeGrafter"/>
</dbReference>
<accession>A0A093SQU1</accession>
<evidence type="ECO:0000256" key="5">
    <source>
        <dbReference type="ARBA" id="ARBA00035167"/>
    </source>
</evidence>
<evidence type="ECO:0000313" key="10">
    <source>
        <dbReference type="Proteomes" id="UP000032869"/>
    </source>
</evidence>
<dbReference type="RefSeq" id="WP_039308898.1">
    <property type="nucleotide sequence ID" value="NZ_JAODTE010000024.1"/>
</dbReference>
<dbReference type="Proteomes" id="UP000032869">
    <property type="component" value="Unassembled WGS sequence"/>
</dbReference>
<comment type="similarity">
    <text evidence="2 7">Belongs to the universal ribosomal protein uS14 family.</text>
</comment>
<protein>
    <recommendedName>
        <fullName evidence="5 7">Small ribosomal subunit protein uS14</fullName>
    </recommendedName>
</protein>
<comment type="function">
    <text evidence="1 7">Binds 16S rRNA, required for the assembly of 30S particles and may also be responsible for determining the conformation of the 16S rRNA at the A site.</text>
</comment>
<dbReference type="PROSITE" id="PS00527">
    <property type="entry name" value="RIBOSOMAL_S14"/>
    <property type="match status" value="1"/>
</dbReference>
<dbReference type="EMBL" id="JQHL01000026">
    <property type="protein sequence ID" value="KFX12476.1"/>
    <property type="molecule type" value="Genomic_DNA"/>
</dbReference>
<evidence type="ECO:0000313" key="9">
    <source>
        <dbReference type="EMBL" id="KFX12476.1"/>
    </source>
</evidence>
<keyword evidence="10" id="KW-1185">Reference proteome</keyword>
<sequence>MAKQSMKAREVVRVKLAEKYRAKREELKAIISGVNSSDEERWDAVLKLQTLPRDSSPSRQRNRCRQTGRPHAFLRKFGLSRIKVREAAMRGEIPGLKKASW</sequence>
<dbReference type="InterPro" id="IPR018271">
    <property type="entry name" value="Ribosomal_uS14_CS"/>
</dbReference>
<dbReference type="SUPFAM" id="SSF57716">
    <property type="entry name" value="Glucocorticoid receptor-like (DNA-binding domain)"/>
    <property type="match status" value="1"/>
</dbReference>
<dbReference type="OrthoDB" id="9810484at2"/>
<dbReference type="eggNOG" id="COG0199">
    <property type="taxonomic scope" value="Bacteria"/>
</dbReference>
<dbReference type="EMBL" id="JQHM01000025">
    <property type="protein sequence ID" value="KFW99036.1"/>
    <property type="molecule type" value="Genomic_DNA"/>
</dbReference>
<gene>
    <name evidence="7 8" type="primary">rpsN</name>
    <name evidence="9" type="ORF">JV35_20430</name>
    <name evidence="8" type="ORF">KP22_20970</name>
</gene>
<dbReference type="NCBIfam" id="NF006477">
    <property type="entry name" value="PRK08881.1"/>
    <property type="match status" value="1"/>
</dbReference>
<dbReference type="Pfam" id="PF00253">
    <property type="entry name" value="Ribosomal_S14"/>
    <property type="match status" value="1"/>
</dbReference>
<comment type="caution">
    <text evidence="8">The sequence shown here is derived from an EMBL/GenBank/DDBJ whole genome shotgun (WGS) entry which is preliminary data.</text>
</comment>
<dbReference type="STRING" id="55207.KP22_20970"/>
<evidence type="ECO:0000256" key="4">
    <source>
        <dbReference type="ARBA" id="ARBA00023274"/>
    </source>
</evidence>
<dbReference type="GO" id="GO:0006412">
    <property type="term" value="P:translation"/>
    <property type="evidence" value="ECO:0007669"/>
    <property type="project" value="UniProtKB-UniRule"/>
</dbReference>
<evidence type="ECO:0000256" key="2">
    <source>
        <dbReference type="ARBA" id="ARBA00009083"/>
    </source>
</evidence>
<dbReference type="GO" id="GO:0005737">
    <property type="term" value="C:cytoplasm"/>
    <property type="evidence" value="ECO:0007669"/>
    <property type="project" value="UniProtKB-ARBA"/>
</dbReference>
<organism evidence="8 11">
    <name type="scientific">Pectobacterium betavasculorum</name>
    <dbReference type="NCBI Taxonomy" id="55207"/>
    <lineage>
        <taxon>Bacteria</taxon>
        <taxon>Pseudomonadati</taxon>
        <taxon>Pseudomonadota</taxon>
        <taxon>Gammaproteobacteria</taxon>
        <taxon>Enterobacterales</taxon>
        <taxon>Pectobacteriaceae</taxon>
        <taxon>Pectobacterium</taxon>
    </lineage>
</organism>